<dbReference type="PATRIC" id="fig|304371.9.peg.912"/>
<dbReference type="InterPro" id="IPR006638">
    <property type="entry name" value="Elp3/MiaA/NifB-like_rSAM"/>
</dbReference>
<dbReference type="PIRSF" id="PIRSF037420">
    <property type="entry name" value="PQQ_syn_pqqE"/>
    <property type="match status" value="1"/>
</dbReference>
<evidence type="ECO:0000256" key="1">
    <source>
        <dbReference type="ARBA" id="ARBA00001966"/>
    </source>
</evidence>
<gene>
    <name evidence="9" type="ordered locus">MCP_0885</name>
</gene>
<dbReference type="InterPro" id="IPR000385">
    <property type="entry name" value="MoaA_NifB_PqqE_Fe-S-bd_CS"/>
</dbReference>
<dbReference type="PROSITE" id="PS51918">
    <property type="entry name" value="RADICAL_SAM"/>
    <property type="match status" value="1"/>
</dbReference>
<proteinExistence type="predicted"/>
<dbReference type="SMART" id="SM00729">
    <property type="entry name" value="Elp3"/>
    <property type="match status" value="1"/>
</dbReference>
<dbReference type="SFLD" id="SFLDG01067">
    <property type="entry name" value="SPASM/twitch_domain_containing"/>
    <property type="match status" value="1"/>
</dbReference>
<reference evidence="9 10" key="2">
    <citation type="journal article" date="2008" name="Int. J. Syst. Evol. Microbiol.">
        <title>Methanocella paludicola gen. nov., sp. nov., a methane-producing archaeon, the first isolate of the lineage 'Rice Cluster I', and proposal of the new archaeal order Methanocellales ord. nov.</title>
        <authorList>
            <person name="Sakai S."/>
            <person name="Imachi H."/>
            <person name="Hanada S."/>
            <person name="Ohashi A."/>
            <person name="Harada H."/>
            <person name="Kamagata Y."/>
        </authorList>
    </citation>
    <scope>NUCLEOTIDE SEQUENCE [LARGE SCALE GENOMIC DNA]</scope>
    <source>
        <strain evidence="10">DSM 17711 / JCM 13418 / NBRC 101707 / SANAE</strain>
    </source>
</reference>
<organism evidence="9 10">
    <name type="scientific">Methanocella paludicola (strain DSM 17711 / JCM 13418 / NBRC 101707 / SANAE)</name>
    <dbReference type="NCBI Taxonomy" id="304371"/>
    <lineage>
        <taxon>Archaea</taxon>
        <taxon>Methanobacteriati</taxon>
        <taxon>Methanobacteriota</taxon>
        <taxon>Stenosarchaea group</taxon>
        <taxon>Methanomicrobia</taxon>
        <taxon>Methanocellales</taxon>
        <taxon>Methanocellaceae</taxon>
        <taxon>Methanocella</taxon>
    </lineage>
</organism>
<evidence type="ECO:0000256" key="2">
    <source>
        <dbReference type="ARBA" id="ARBA00022485"/>
    </source>
</evidence>
<dbReference type="GO" id="GO:0046872">
    <property type="term" value="F:metal ion binding"/>
    <property type="evidence" value="ECO:0007669"/>
    <property type="project" value="UniProtKB-KW"/>
</dbReference>
<keyword evidence="7" id="KW-0411">Iron-sulfur</keyword>
<dbReference type="NCBIfam" id="TIGR04250">
    <property type="entry name" value="SCM_rSAM_ScmE"/>
    <property type="match status" value="1"/>
</dbReference>
<dbReference type="InterPro" id="IPR023885">
    <property type="entry name" value="4Fe4S-binding_SPASM_dom"/>
</dbReference>
<dbReference type="EMBL" id="AP011532">
    <property type="protein sequence ID" value="BAI60957.1"/>
    <property type="molecule type" value="Genomic_DNA"/>
</dbReference>
<dbReference type="SFLD" id="SFLDG01386">
    <property type="entry name" value="main_SPASM_domain-containing"/>
    <property type="match status" value="1"/>
</dbReference>
<dbReference type="KEGG" id="mpd:MCP_0885"/>
<accession>D1YWY5</accession>
<keyword evidence="5" id="KW-0560">Oxidoreductase</keyword>
<dbReference type="Gene3D" id="3.20.20.70">
    <property type="entry name" value="Aldolase class I"/>
    <property type="match status" value="1"/>
</dbReference>
<dbReference type="eggNOG" id="arCOG00938">
    <property type="taxonomic scope" value="Archaea"/>
</dbReference>
<evidence type="ECO:0000256" key="5">
    <source>
        <dbReference type="ARBA" id="ARBA00023002"/>
    </source>
</evidence>
<dbReference type="PANTHER" id="PTHR11228:SF7">
    <property type="entry name" value="PQQA PEPTIDE CYCLASE"/>
    <property type="match status" value="1"/>
</dbReference>
<feature type="domain" description="Radical SAM core" evidence="8">
    <location>
        <begin position="4"/>
        <end position="221"/>
    </location>
</feature>
<dbReference type="GO" id="GO:0051539">
    <property type="term" value="F:4 iron, 4 sulfur cluster binding"/>
    <property type="evidence" value="ECO:0007669"/>
    <property type="project" value="UniProtKB-KW"/>
</dbReference>
<dbReference type="InParanoid" id="D1YWY5"/>
<dbReference type="InterPro" id="IPR050377">
    <property type="entry name" value="Radical_SAM_PqqE_MftC-like"/>
</dbReference>
<evidence type="ECO:0000256" key="3">
    <source>
        <dbReference type="ARBA" id="ARBA00022691"/>
    </source>
</evidence>
<dbReference type="InterPro" id="IPR026344">
    <property type="entry name" value="SCM_rSAM_ScmE"/>
</dbReference>
<dbReference type="InterPro" id="IPR007197">
    <property type="entry name" value="rSAM"/>
</dbReference>
<dbReference type="Pfam" id="PF04055">
    <property type="entry name" value="Radical_SAM"/>
    <property type="match status" value="1"/>
</dbReference>
<name>D1YWY5_METPS</name>
<comment type="cofactor">
    <cofactor evidence="1">
        <name>[4Fe-4S] cluster</name>
        <dbReference type="ChEBI" id="CHEBI:49883"/>
    </cofactor>
</comment>
<evidence type="ECO:0000256" key="4">
    <source>
        <dbReference type="ARBA" id="ARBA00022723"/>
    </source>
</evidence>
<dbReference type="InterPro" id="IPR017200">
    <property type="entry name" value="PqqE-like"/>
</dbReference>
<dbReference type="SFLD" id="SFLDS00029">
    <property type="entry name" value="Radical_SAM"/>
    <property type="match status" value="1"/>
</dbReference>
<dbReference type="PANTHER" id="PTHR11228">
    <property type="entry name" value="RADICAL SAM DOMAIN PROTEIN"/>
    <property type="match status" value="1"/>
</dbReference>
<dbReference type="AlphaFoldDB" id="D1YWY5"/>
<keyword evidence="6" id="KW-0408">Iron</keyword>
<evidence type="ECO:0000313" key="10">
    <source>
        <dbReference type="Proteomes" id="UP000001882"/>
    </source>
</evidence>
<keyword evidence="10" id="KW-1185">Reference proteome</keyword>
<dbReference type="InterPro" id="IPR058240">
    <property type="entry name" value="rSAM_sf"/>
</dbReference>
<dbReference type="InterPro" id="IPR013785">
    <property type="entry name" value="Aldolase_TIM"/>
</dbReference>
<reference evidence="9 10" key="1">
    <citation type="journal article" date="2007" name="Appl. Environ. Microbiol.">
        <title>Isolation of key methanogens for global methane emission from rice paddy fields: a novel isolate affiliated with the clone cluster rice cluster I.</title>
        <authorList>
            <person name="Sakai S."/>
            <person name="Imachi H."/>
            <person name="Sekiguchi Y."/>
            <person name="Ohashi A."/>
            <person name="Harada H."/>
            <person name="Kamagata Y."/>
        </authorList>
    </citation>
    <scope>NUCLEOTIDE SEQUENCE [LARGE SCALE GENOMIC DNA]</scope>
    <source>
        <strain evidence="10">DSM 17711 / JCM 13418 / NBRC 101707 / SANAE</strain>
    </source>
</reference>
<evidence type="ECO:0000256" key="6">
    <source>
        <dbReference type="ARBA" id="ARBA00023004"/>
    </source>
</evidence>
<dbReference type="NCBIfam" id="TIGR04085">
    <property type="entry name" value="rSAM_more_4Fe4S"/>
    <property type="match status" value="1"/>
</dbReference>
<evidence type="ECO:0000256" key="7">
    <source>
        <dbReference type="ARBA" id="ARBA00023014"/>
    </source>
</evidence>
<sequence length="375" mass="42238">MKLMRSPRSVDIEITGKCNLRCLYCSHFTSASDISNDLPKEEWLEFFKGLNRCSVMDVTLSGGEPFCRSDIREIIEGIILNRMRFSILTNGTLITDELAAFLSSTRRCKTVQVSIDGSIPSTHDVFRGEGNFMRAMEGVKLLRAHDVPVSIRVTIHRGNVGDLDNIAKLLLEDLGLPEFSTNAASYMGLCRKNKKQVQLTADEYMLAMESLLRLNKKYDGRISASAGPLSDARRWAGMEEALSKGERSIPDRGYLTGCNGPLEKFAVRPDGVIVPCLQLSHMELGHINRDSLLEIWQHHPKLTMLRERHTIPLSQFEFCNRCKYIPYCTGNCPALAYTLTGEVNHPSPEGCLRRFIEEGGRVADIYNDTEKWDVE</sequence>
<reference evidence="10" key="3">
    <citation type="journal article" date="2011" name="PLoS ONE">
        <title>Genome sequence of a mesophilic hydrogenotrophic methanogen Methanocella paludicola, the first cultivated representative of the order Methanocellales.</title>
        <authorList>
            <person name="Sakai S."/>
            <person name="Takaki Y."/>
            <person name="Shimamura S."/>
            <person name="Sekine M."/>
            <person name="Tajima T."/>
            <person name="Kosugi H."/>
            <person name="Ichikawa N."/>
            <person name="Tasumi E."/>
            <person name="Hiraki A.T."/>
            <person name="Shimizu A."/>
            <person name="Kato Y."/>
            <person name="Nishiko R."/>
            <person name="Mori K."/>
            <person name="Fujita N."/>
            <person name="Imachi H."/>
            <person name="Takai K."/>
        </authorList>
    </citation>
    <scope>NUCLEOTIDE SEQUENCE [LARGE SCALE GENOMIC DNA]</scope>
    <source>
        <strain evidence="10">DSM 17711 / JCM 13418 / NBRC 101707 / SANAE</strain>
    </source>
</reference>
<dbReference type="Proteomes" id="UP000001882">
    <property type="component" value="Chromosome"/>
</dbReference>
<keyword evidence="4" id="KW-0479">Metal-binding</keyword>
<evidence type="ECO:0000259" key="8">
    <source>
        <dbReference type="PROSITE" id="PS51918"/>
    </source>
</evidence>
<keyword evidence="3" id="KW-0949">S-adenosyl-L-methionine</keyword>
<protein>
    <recommendedName>
        <fullName evidence="8">Radical SAM core domain-containing protein</fullName>
    </recommendedName>
</protein>
<dbReference type="GO" id="GO:0016491">
    <property type="term" value="F:oxidoreductase activity"/>
    <property type="evidence" value="ECO:0007669"/>
    <property type="project" value="UniProtKB-KW"/>
</dbReference>
<dbReference type="GO" id="GO:0032324">
    <property type="term" value="P:molybdopterin cofactor biosynthetic process"/>
    <property type="evidence" value="ECO:0007669"/>
    <property type="project" value="UniProtKB-ARBA"/>
</dbReference>
<dbReference type="STRING" id="304371.MCP_0885"/>
<dbReference type="PROSITE" id="PS01305">
    <property type="entry name" value="MOAA_NIFB_PQQE"/>
    <property type="match status" value="1"/>
</dbReference>
<keyword evidence="2" id="KW-0004">4Fe-4S</keyword>
<dbReference type="Pfam" id="PF13186">
    <property type="entry name" value="SPASM"/>
    <property type="match status" value="1"/>
</dbReference>
<evidence type="ECO:0000313" key="9">
    <source>
        <dbReference type="EMBL" id="BAI60957.1"/>
    </source>
</evidence>
<dbReference type="SUPFAM" id="SSF102114">
    <property type="entry name" value="Radical SAM enzymes"/>
    <property type="match status" value="1"/>
</dbReference>
<dbReference type="CDD" id="cd01335">
    <property type="entry name" value="Radical_SAM"/>
    <property type="match status" value="1"/>
</dbReference>